<dbReference type="Proteomes" id="UP001153069">
    <property type="component" value="Unassembled WGS sequence"/>
</dbReference>
<protein>
    <submittedName>
        <fullName evidence="2">Coatomer subunit gamma</fullName>
    </submittedName>
</protein>
<dbReference type="GO" id="GO:0005783">
    <property type="term" value="C:endoplasmic reticulum"/>
    <property type="evidence" value="ECO:0007669"/>
    <property type="project" value="TreeGrafter"/>
</dbReference>
<dbReference type="AlphaFoldDB" id="A0A9N8E196"/>
<evidence type="ECO:0000313" key="3">
    <source>
        <dbReference type="Proteomes" id="UP001153069"/>
    </source>
</evidence>
<dbReference type="SUPFAM" id="SSF48371">
    <property type="entry name" value="ARM repeat"/>
    <property type="match status" value="1"/>
</dbReference>
<dbReference type="InterPro" id="IPR016024">
    <property type="entry name" value="ARM-type_fold"/>
</dbReference>
<dbReference type="PANTHER" id="PTHR10261:SF0">
    <property type="entry name" value="COATOMER SUBUNIT GAMMA-2"/>
    <property type="match status" value="1"/>
</dbReference>
<comment type="caution">
    <text evidence="2">The sequence shown here is derived from an EMBL/GenBank/DDBJ whole genome shotgun (WGS) entry which is preliminary data.</text>
</comment>
<dbReference type="GO" id="GO:0006888">
    <property type="term" value="P:endoplasmic reticulum to Golgi vesicle-mediated transport"/>
    <property type="evidence" value="ECO:0007669"/>
    <property type="project" value="TreeGrafter"/>
</dbReference>
<dbReference type="GO" id="GO:0006891">
    <property type="term" value="P:intra-Golgi vesicle-mediated transport"/>
    <property type="evidence" value="ECO:0007669"/>
    <property type="project" value="TreeGrafter"/>
</dbReference>
<dbReference type="Gene3D" id="1.25.10.10">
    <property type="entry name" value="Leucine-rich Repeat Variant"/>
    <property type="match status" value="1"/>
</dbReference>
<proteinExistence type="predicted"/>
<accession>A0A9N8E196</accession>
<dbReference type="GO" id="GO:0000139">
    <property type="term" value="C:Golgi membrane"/>
    <property type="evidence" value="ECO:0007669"/>
    <property type="project" value="TreeGrafter"/>
</dbReference>
<evidence type="ECO:0000313" key="2">
    <source>
        <dbReference type="EMBL" id="CAB9510899.1"/>
    </source>
</evidence>
<gene>
    <name evidence="2" type="ORF">SEMRO_458_G147120.1</name>
</gene>
<dbReference type="PANTHER" id="PTHR10261">
    <property type="entry name" value="COATOMER SUBUNIT GAMMA"/>
    <property type="match status" value="1"/>
</dbReference>
<dbReference type="GO" id="GO:0009306">
    <property type="term" value="P:protein secretion"/>
    <property type="evidence" value="ECO:0007669"/>
    <property type="project" value="TreeGrafter"/>
</dbReference>
<feature type="compositionally biased region" description="Acidic residues" evidence="1">
    <location>
        <begin position="1"/>
        <end position="12"/>
    </location>
</feature>
<dbReference type="GO" id="GO:0005793">
    <property type="term" value="C:endoplasmic reticulum-Golgi intermediate compartment"/>
    <property type="evidence" value="ECO:0007669"/>
    <property type="project" value="TreeGrafter"/>
</dbReference>
<dbReference type="InterPro" id="IPR017106">
    <property type="entry name" value="Coatomer_gsu"/>
</dbReference>
<evidence type="ECO:0000256" key="1">
    <source>
        <dbReference type="SAM" id="MobiDB-lite"/>
    </source>
</evidence>
<dbReference type="InterPro" id="IPR011989">
    <property type="entry name" value="ARM-like"/>
</dbReference>
<dbReference type="EMBL" id="CAICTM010000457">
    <property type="protein sequence ID" value="CAB9510899.1"/>
    <property type="molecule type" value="Genomic_DNA"/>
</dbReference>
<feature type="region of interest" description="Disordered" evidence="1">
    <location>
        <begin position="1"/>
        <end position="34"/>
    </location>
</feature>
<reference evidence="2" key="1">
    <citation type="submission" date="2020-06" db="EMBL/GenBank/DDBJ databases">
        <authorList>
            <consortium name="Plant Systems Biology data submission"/>
        </authorList>
    </citation>
    <scope>NUCLEOTIDE SEQUENCE</scope>
    <source>
        <strain evidence="2">D6</strain>
    </source>
</reference>
<sequence length="484" mass="54198">MYAYDTDSDDSSAVEHRRSSAYNKNTPATTTTTTPRYKNVCTTVMSALTGGAYKTESERRLETKDKEKEERDKVSQYISFDIPYVWVKKSLVLQESQIFHDAYPHPLFCLAVLGRLLRLHSKQQLVLEPNEVTDLFFGVTKLFGSSTVASPMDQYVRRLVYWLLSEITEISQPEERMMLLSCLTKDMTDQFTPALRSRALRLLPCVLIRKTTTTQSDNNNKQQESSNILKLSQTIAATKTIATVLPCSLDPESMAVSSRVMSGALVALCHLLQHEQSSSLISSDDEEVLQTQCYVLAKATTSNKVPRDLRMVQLHAMITATALDQKQQNLYQDDGSNMENYAPSHQAIKLMGDVIQGGSLHRASPLTWVMLLRHTEQVMLTSSKDVTAKENGDHEGATNSTICATHYHFFLQSSLINPSEMVILEAARVVINLAPKHVPLDMMEHAVKVLNRIQKTSSRIQNKTAGRTANKLLAEVGKKLVLTL</sequence>
<dbReference type="GO" id="GO:0030126">
    <property type="term" value="C:COPI vesicle coat"/>
    <property type="evidence" value="ECO:0007669"/>
    <property type="project" value="TreeGrafter"/>
</dbReference>
<organism evidence="2 3">
    <name type="scientific">Seminavis robusta</name>
    <dbReference type="NCBI Taxonomy" id="568900"/>
    <lineage>
        <taxon>Eukaryota</taxon>
        <taxon>Sar</taxon>
        <taxon>Stramenopiles</taxon>
        <taxon>Ochrophyta</taxon>
        <taxon>Bacillariophyta</taxon>
        <taxon>Bacillariophyceae</taxon>
        <taxon>Bacillariophycidae</taxon>
        <taxon>Naviculales</taxon>
        <taxon>Naviculaceae</taxon>
        <taxon>Seminavis</taxon>
    </lineage>
</organism>
<name>A0A9N8E196_9STRA</name>
<keyword evidence="3" id="KW-1185">Reference proteome</keyword>